<name>A0A9Q0I7G9_9TELE</name>
<reference evidence="2" key="1">
    <citation type="submission" date="2022-07" db="EMBL/GenBank/DDBJ databases">
        <title>Chromosome-level genome of Muraenolepis orangiensis.</title>
        <authorList>
            <person name="Kim J."/>
        </authorList>
    </citation>
    <scope>NUCLEOTIDE SEQUENCE</scope>
    <source>
        <strain evidence="2">KU_S4_2022</strain>
        <tissue evidence="2">Muscle</tissue>
    </source>
</reference>
<gene>
    <name evidence="2" type="ORF">NHX12_011265</name>
</gene>
<protein>
    <submittedName>
        <fullName evidence="2">Uncharacterized protein</fullName>
    </submittedName>
</protein>
<dbReference type="EMBL" id="JANIIK010000116">
    <property type="protein sequence ID" value="KAJ3587668.1"/>
    <property type="molecule type" value="Genomic_DNA"/>
</dbReference>
<sequence>MMEEWADNLSRHPELLQPRMGSAGSHVTLSGTTRHPVRDDTSPCQGRHVTLSGTTRHPVRDDTSPCQGRHVGGKRRKMKQRSFQSAGEV</sequence>
<proteinExistence type="predicted"/>
<evidence type="ECO:0000313" key="2">
    <source>
        <dbReference type="EMBL" id="KAJ3587668.1"/>
    </source>
</evidence>
<dbReference type="Proteomes" id="UP001148018">
    <property type="component" value="Unassembled WGS sequence"/>
</dbReference>
<keyword evidence="3" id="KW-1185">Reference proteome</keyword>
<feature type="compositionally biased region" description="Basic residues" evidence="1">
    <location>
        <begin position="71"/>
        <end position="80"/>
    </location>
</feature>
<organism evidence="2 3">
    <name type="scientific">Muraenolepis orangiensis</name>
    <name type="common">Patagonian moray cod</name>
    <dbReference type="NCBI Taxonomy" id="630683"/>
    <lineage>
        <taxon>Eukaryota</taxon>
        <taxon>Metazoa</taxon>
        <taxon>Chordata</taxon>
        <taxon>Craniata</taxon>
        <taxon>Vertebrata</taxon>
        <taxon>Euteleostomi</taxon>
        <taxon>Actinopterygii</taxon>
        <taxon>Neopterygii</taxon>
        <taxon>Teleostei</taxon>
        <taxon>Neoteleostei</taxon>
        <taxon>Acanthomorphata</taxon>
        <taxon>Zeiogadaria</taxon>
        <taxon>Gadariae</taxon>
        <taxon>Gadiformes</taxon>
        <taxon>Muraenolepidoidei</taxon>
        <taxon>Muraenolepididae</taxon>
        <taxon>Muraenolepis</taxon>
    </lineage>
</organism>
<dbReference type="AlphaFoldDB" id="A0A9Q0I7G9"/>
<feature type="region of interest" description="Disordered" evidence="1">
    <location>
        <begin position="1"/>
        <end position="89"/>
    </location>
</feature>
<evidence type="ECO:0000256" key="1">
    <source>
        <dbReference type="SAM" id="MobiDB-lite"/>
    </source>
</evidence>
<comment type="caution">
    <text evidence="2">The sequence shown here is derived from an EMBL/GenBank/DDBJ whole genome shotgun (WGS) entry which is preliminary data.</text>
</comment>
<evidence type="ECO:0000313" key="3">
    <source>
        <dbReference type="Proteomes" id="UP001148018"/>
    </source>
</evidence>
<accession>A0A9Q0I7G9</accession>